<comment type="caution">
    <text evidence="1">The sequence shown here is derived from an EMBL/GenBank/DDBJ whole genome shotgun (WGS) entry which is preliminary data.</text>
</comment>
<protein>
    <submittedName>
        <fullName evidence="1">17270_t:CDS:1</fullName>
    </submittedName>
</protein>
<feature type="non-terminal residue" evidence="1">
    <location>
        <position position="57"/>
    </location>
</feature>
<proteinExistence type="predicted"/>
<gene>
    <name evidence="1" type="ORF">CPELLU_LOCUS21492</name>
</gene>
<dbReference type="AlphaFoldDB" id="A0A9N9PDK3"/>
<sequence>ILPTKPTIEPFNTFKVDSKEHLQRKRKLPLSILWSSPNTKENDESMVYQIATTWYFL</sequence>
<dbReference type="Proteomes" id="UP000789759">
    <property type="component" value="Unassembled WGS sequence"/>
</dbReference>
<dbReference type="EMBL" id="CAJVQA010080310">
    <property type="protein sequence ID" value="CAG8837066.1"/>
    <property type="molecule type" value="Genomic_DNA"/>
</dbReference>
<reference evidence="1" key="1">
    <citation type="submission" date="2021-06" db="EMBL/GenBank/DDBJ databases">
        <authorList>
            <person name="Kallberg Y."/>
            <person name="Tangrot J."/>
            <person name="Rosling A."/>
        </authorList>
    </citation>
    <scope>NUCLEOTIDE SEQUENCE</scope>
    <source>
        <strain evidence="1">FL966</strain>
    </source>
</reference>
<name>A0A9N9PDK3_9GLOM</name>
<keyword evidence="2" id="KW-1185">Reference proteome</keyword>
<evidence type="ECO:0000313" key="2">
    <source>
        <dbReference type="Proteomes" id="UP000789759"/>
    </source>
</evidence>
<feature type="non-terminal residue" evidence="1">
    <location>
        <position position="1"/>
    </location>
</feature>
<organism evidence="1 2">
    <name type="scientific">Cetraspora pellucida</name>
    <dbReference type="NCBI Taxonomy" id="1433469"/>
    <lineage>
        <taxon>Eukaryota</taxon>
        <taxon>Fungi</taxon>
        <taxon>Fungi incertae sedis</taxon>
        <taxon>Mucoromycota</taxon>
        <taxon>Glomeromycotina</taxon>
        <taxon>Glomeromycetes</taxon>
        <taxon>Diversisporales</taxon>
        <taxon>Gigasporaceae</taxon>
        <taxon>Cetraspora</taxon>
    </lineage>
</organism>
<evidence type="ECO:0000313" key="1">
    <source>
        <dbReference type="EMBL" id="CAG8837066.1"/>
    </source>
</evidence>
<accession>A0A9N9PDK3</accession>